<dbReference type="EMBL" id="SORZ01000001">
    <property type="protein sequence ID" value="TPW35991.1"/>
    <property type="molecule type" value="Genomic_DNA"/>
</dbReference>
<dbReference type="Pfam" id="PF06516">
    <property type="entry name" value="NUP"/>
    <property type="match status" value="1"/>
</dbReference>
<keyword evidence="3" id="KW-1185">Reference proteome</keyword>
<dbReference type="PANTHER" id="PTHR38643">
    <property type="entry name" value="PURINE NUCLEOSIDE PERMEASE C285.05-RELATED"/>
    <property type="match status" value="1"/>
</dbReference>
<keyword evidence="1" id="KW-0732">Signal</keyword>
<name>A0A506URL5_9PROT</name>
<dbReference type="GO" id="GO:0055085">
    <property type="term" value="P:transmembrane transport"/>
    <property type="evidence" value="ECO:0007669"/>
    <property type="project" value="InterPro"/>
</dbReference>
<dbReference type="Proteomes" id="UP000315037">
    <property type="component" value="Unassembled WGS sequence"/>
</dbReference>
<proteinExistence type="predicted"/>
<gene>
    <name evidence="2" type="ORF">E3202_03520</name>
</gene>
<evidence type="ECO:0000313" key="3">
    <source>
        <dbReference type="Proteomes" id="UP000315037"/>
    </source>
</evidence>
<organism evidence="2 3">
    <name type="scientific">Oecophyllibacter saccharovorans</name>
    <dbReference type="NCBI Taxonomy" id="2558360"/>
    <lineage>
        <taxon>Bacteria</taxon>
        <taxon>Pseudomonadati</taxon>
        <taxon>Pseudomonadota</taxon>
        <taxon>Alphaproteobacteria</taxon>
        <taxon>Acetobacterales</taxon>
        <taxon>Acetobacteraceae</taxon>
        <taxon>Oecophyllibacter</taxon>
    </lineage>
</organism>
<comment type="caution">
    <text evidence="2">The sequence shown here is derived from an EMBL/GenBank/DDBJ whole genome shotgun (WGS) entry which is preliminary data.</text>
</comment>
<dbReference type="PIRSF" id="PIRSF013171">
    <property type="entry name" value="Pur_nuclsid_perm"/>
    <property type="match status" value="1"/>
</dbReference>
<evidence type="ECO:0000256" key="1">
    <source>
        <dbReference type="SAM" id="SignalP"/>
    </source>
</evidence>
<accession>A0A506URL5</accession>
<sequence>MGILAGFWLHLPAPALAQPPAAVRAPIPVRVVVVTTFELGADTGDLPGEFQNWVERFPLSQKIPAPATYHEVLRYNPELHVLGMVSGEGPTRMAAAMTSLILDPRFDLSHAYFILAGIAGIDPHAGTVGSAAWARYVVNGGAAHFIDPRQVPADWPDGFTPVQGDRPYQQPRPPVHSIAADMAYALRPSLVQWAYRLTRNTPLPDSPALKKQRQRYVGFPRAQEQPEVMLGDTISGETFWVGSLMNGWAERWVAYWTGGAARMVTTAEEDIALCQVLHQQGDLQAGGHVDPKRLLILRTASNFDMPPQGVSAASMLAEESHEEGMSGLKASTTAAYEVASPVVRELATHWAHYEKTVP</sequence>
<feature type="signal peptide" evidence="1">
    <location>
        <begin position="1"/>
        <end position="17"/>
    </location>
</feature>
<protein>
    <submittedName>
        <fullName evidence="2">Purine nucleoside permease</fullName>
    </submittedName>
</protein>
<dbReference type="AlphaFoldDB" id="A0A506URL5"/>
<feature type="chain" id="PRO_5021217925" evidence="1">
    <location>
        <begin position="18"/>
        <end position="358"/>
    </location>
</feature>
<reference evidence="2 3" key="1">
    <citation type="submission" date="2019-03" db="EMBL/GenBank/DDBJ databases">
        <title>The complete genome sequence of Neokomagataea sp. Jb2 NBRC113641.</title>
        <authorList>
            <person name="Chua K.-O."/>
            <person name="Chan K.-G."/>
            <person name="See-Too W.-S."/>
        </authorList>
    </citation>
    <scope>NUCLEOTIDE SEQUENCE [LARGE SCALE GENOMIC DNA]</scope>
    <source>
        <strain evidence="2 3">Jb2</strain>
    </source>
</reference>
<evidence type="ECO:0000313" key="2">
    <source>
        <dbReference type="EMBL" id="TPW35991.1"/>
    </source>
</evidence>
<dbReference type="InterPro" id="IPR009486">
    <property type="entry name" value="Pur_nuclsid_perm"/>
</dbReference>
<dbReference type="PANTHER" id="PTHR38643:SF1">
    <property type="entry name" value="PURINE NUCLEOSIDE PERMEASE C285.05-RELATED"/>
    <property type="match status" value="1"/>
</dbReference>